<sequence length="137" mass="15206">MATKINQDIATAREQQVIDMRVRRRMQFREIAAELGINVKSAHEAWKRGMRRWAEAAAEQRDAEIGRQLATLEALLDGLMPKAVNGDARAAEVIIKALDRHARLLGLDAPVKVDAKLTDALTAEVEALADEIAERAR</sequence>
<dbReference type="SUPFAM" id="SSF88659">
    <property type="entry name" value="Sigma3 and sigma4 domains of RNA polymerase sigma factors"/>
    <property type="match status" value="1"/>
</dbReference>
<keyword evidence="2" id="KW-1185">Reference proteome</keyword>
<dbReference type="InterPro" id="IPR036388">
    <property type="entry name" value="WH-like_DNA-bd_sf"/>
</dbReference>
<evidence type="ECO:0000313" key="2">
    <source>
        <dbReference type="Proteomes" id="UP000286746"/>
    </source>
</evidence>
<reference evidence="1 2" key="1">
    <citation type="submission" date="2018-11" db="EMBL/GenBank/DDBJ databases">
        <title>Whole genome sequence of Streptomyces paromomycinus NBRC 15454(T).</title>
        <authorList>
            <person name="Komaki H."/>
            <person name="Tamura T."/>
        </authorList>
    </citation>
    <scope>NUCLEOTIDE SEQUENCE [LARGE SCALE GENOMIC DNA]</scope>
    <source>
        <strain evidence="1 2">NBRC 15454</strain>
    </source>
</reference>
<organism evidence="1 2">
    <name type="scientific">Streptomyces paromomycinus</name>
    <name type="common">Streptomyces rimosus subsp. paromomycinus</name>
    <dbReference type="NCBI Taxonomy" id="92743"/>
    <lineage>
        <taxon>Bacteria</taxon>
        <taxon>Bacillati</taxon>
        <taxon>Actinomycetota</taxon>
        <taxon>Actinomycetes</taxon>
        <taxon>Kitasatosporales</taxon>
        <taxon>Streptomycetaceae</taxon>
        <taxon>Streptomyces</taxon>
    </lineage>
</organism>
<dbReference type="EMBL" id="BHZD01000001">
    <property type="protein sequence ID" value="GCD46128.1"/>
    <property type="molecule type" value="Genomic_DNA"/>
</dbReference>
<dbReference type="Gene3D" id="1.10.10.10">
    <property type="entry name" value="Winged helix-like DNA-binding domain superfamily/Winged helix DNA-binding domain"/>
    <property type="match status" value="1"/>
</dbReference>
<evidence type="ECO:0000313" key="1">
    <source>
        <dbReference type="EMBL" id="GCD46128.1"/>
    </source>
</evidence>
<dbReference type="AlphaFoldDB" id="A0A401W9Z1"/>
<dbReference type="InterPro" id="IPR013324">
    <property type="entry name" value="RNA_pol_sigma_r3/r4-like"/>
</dbReference>
<proteinExistence type="predicted"/>
<accession>A0A401W9Z1</accession>
<gene>
    <name evidence="1" type="ORF">GKJPGBOP_05875</name>
</gene>
<comment type="caution">
    <text evidence="1">The sequence shown here is derived from an EMBL/GenBank/DDBJ whole genome shotgun (WGS) entry which is preliminary data.</text>
</comment>
<dbReference type="Proteomes" id="UP000286746">
    <property type="component" value="Unassembled WGS sequence"/>
</dbReference>
<protein>
    <submittedName>
        <fullName evidence="1">Uncharacterized protein</fullName>
    </submittedName>
</protein>
<name>A0A401W9Z1_STREY</name>
<dbReference type="RefSeq" id="WP_125056561.1">
    <property type="nucleotide sequence ID" value="NZ_BHZD01000001.1"/>
</dbReference>